<evidence type="ECO:0000256" key="5">
    <source>
        <dbReference type="ARBA" id="ARBA00022692"/>
    </source>
</evidence>
<feature type="transmembrane region" description="Helical" evidence="9">
    <location>
        <begin position="152"/>
        <end position="177"/>
    </location>
</feature>
<feature type="region of interest" description="Disordered" evidence="8">
    <location>
        <begin position="375"/>
        <end position="428"/>
    </location>
</feature>
<dbReference type="GO" id="GO:0005886">
    <property type="term" value="C:plasma membrane"/>
    <property type="evidence" value="ECO:0007669"/>
    <property type="project" value="UniProtKB-SubCell"/>
</dbReference>
<keyword evidence="5 9" id="KW-0812">Transmembrane</keyword>
<dbReference type="GO" id="GO:0055085">
    <property type="term" value="P:transmembrane transport"/>
    <property type="evidence" value="ECO:0007669"/>
    <property type="project" value="TreeGrafter"/>
</dbReference>
<feature type="transmembrane region" description="Helical" evidence="9">
    <location>
        <begin position="72"/>
        <end position="93"/>
    </location>
</feature>
<protein>
    <recommendedName>
        <fullName evidence="12">Permease</fullName>
    </recommendedName>
</protein>
<evidence type="ECO:0000256" key="2">
    <source>
        <dbReference type="ARBA" id="ARBA00009773"/>
    </source>
</evidence>
<comment type="subcellular location">
    <subcellularLocation>
        <location evidence="1">Cell membrane</location>
        <topology evidence="1">Multi-pass membrane protein</topology>
    </subcellularLocation>
</comment>
<evidence type="ECO:0000256" key="1">
    <source>
        <dbReference type="ARBA" id="ARBA00004651"/>
    </source>
</evidence>
<reference evidence="10 11" key="1">
    <citation type="submission" date="2013-02" db="EMBL/GenBank/DDBJ databases">
        <title>The complete genome sequence of Corynebacterium vitaeruminis DSM 20294.</title>
        <authorList>
            <person name="Ruckert C."/>
            <person name="Albersmeier A."/>
            <person name="Kalinowski J."/>
        </authorList>
    </citation>
    <scope>NUCLEOTIDE SEQUENCE [LARGE SCALE GENOMIC DNA]</scope>
    <source>
        <strain evidence="11">ATCC 10234</strain>
    </source>
</reference>
<evidence type="ECO:0000256" key="6">
    <source>
        <dbReference type="ARBA" id="ARBA00022989"/>
    </source>
</evidence>
<evidence type="ECO:0000256" key="4">
    <source>
        <dbReference type="ARBA" id="ARBA00022475"/>
    </source>
</evidence>
<keyword evidence="11" id="KW-1185">Reference proteome</keyword>
<feature type="transmembrane region" description="Helical" evidence="9">
    <location>
        <begin position="309"/>
        <end position="342"/>
    </location>
</feature>
<dbReference type="STRING" id="1224164.B843_05105"/>
<feature type="compositionally biased region" description="Basic and acidic residues" evidence="8">
    <location>
        <begin position="377"/>
        <end position="386"/>
    </location>
</feature>
<evidence type="ECO:0000313" key="11">
    <source>
        <dbReference type="Proteomes" id="UP000019222"/>
    </source>
</evidence>
<keyword evidence="3" id="KW-0813">Transport</keyword>
<dbReference type="eggNOG" id="COG0628">
    <property type="taxonomic scope" value="Bacteria"/>
</dbReference>
<dbReference type="EMBL" id="CP004353">
    <property type="protein sequence ID" value="AHI22410.1"/>
    <property type="molecule type" value="Genomic_DNA"/>
</dbReference>
<dbReference type="PATRIC" id="fig|1224164.3.peg.1018"/>
<dbReference type="Pfam" id="PF01594">
    <property type="entry name" value="AI-2E_transport"/>
    <property type="match status" value="1"/>
</dbReference>
<feature type="transmembrane region" description="Helical" evidence="9">
    <location>
        <begin position="256"/>
        <end position="289"/>
    </location>
</feature>
<dbReference type="KEGG" id="cvt:B843_05105"/>
<keyword evidence="6 9" id="KW-1133">Transmembrane helix</keyword>
<dbReference type="InterPro" id="IPR002549">
    <property type="entry name" value="AI-2E-like"/>
</dbReference>
<name>W5Y0L8_9CORY</name>
<dbReference type="HOGENOM" id="CLU_031275_3_0_11"/>
<proteinExistence type="inferred from homology"/>
<gene>
    <name evidence="10" type="ORF">B843_05105</name>
</gene>
<evidence type="ECO:0000256" key="7">
    <source>
        <dbReference type="ARBA" id="ARBA00023136"/>
    </source>
</evidence>
<dbReference type="Proteomes" id="UP000019222">
    <property type="component" value="Chromosome"/>
</dbReference>
<keyword evidence="7 9" id="KW-0472">Membrane</keyword>
<evidence type="ECO:0000256" key="8">
    <source>
        <dbReference type="SAM" id="MobiDB-lite"/>
    </source>
</evidence>
<keyword evidence="4" id="KW-1003">Cell membrane</keyword>
<organism evidence="10 11">
    <name type="scientific">Corynebacterium vitaeruminis DSM 20294</name>
    <dbReference type="NCBI Taxonomy" id="1224164"/>
    <lineage>
        <taxon>Bacteria</taxon>
        <taxon>Bacillati</taxon>
        <taxon>Actinomycetota</taxon>
        <taxon>Actinomycetes</taxon>
        <taxon>Mycobacteriales</taxon>
        <taxon>Corynebacteriaceae</taxon>
        <taxon>Corynebacterium</taxon>
    </lineage>
</organism>
<feature type="transmembrane region" description="Helical" evidence="9">
    <location>
        <begin position="42"/>
        <end position="60"/>
    </location>
</feature>
<evidence type="ECO:0000313" key="10">
    <source>
        <dbReference type="EMBL" id="AHI22410.1"/>
    </source>
</evidence>
<dbReference type="PANTHER" id="PTHR21716:SF53">
    <property type="entry name" value="PERMEASE PERM-RELATED"/>
    <property type="match status" value="1"/>
</dbReference>
<evidence type="ECO:0000256" key="9">
    <source>
        <dbReference type="SAM" id="Phobius"/>
    </source>
</evidence>
<dbReference type="PANTHER" id="PTHR21716">
    <property type="entry name" value="TRANSMEMBRANE PROTEIN"/>
    <property type="match status" value="1"/>
</dbReference>
<feature type="transmembrane region" description="Helical" evidence="9">
    <location>
        <begin position="18"/>
        <end position="36"/>
    </location>
</feature>
<dbReference type="AlphaFoldDB" id="W5Y0L8"/>
<comment type="similarity">
    <text evidence="2">Belongs to the autoinducer-2 exporter (AI-2E) (TC 2.A.86) family.</text>
</comment>
<accession>W5Y0L8</accession>
<sequence length="428" mass="46200">MIDRSVVIASGVKTLAQWCLRLLIIAAAGYVLWFILKQLWRGVLPVALALIVCSVLYPPVRWMRDRGMPASLATFLAIIGSFGVFGAIIWLITPIVGRQSQALYYQSIEAVQRFQLWLQGPPFKLDDDKMNERINDAVGWLQNQAGSIAGEIFSGIGIATSVLVTLGVVIVLTFFFLKDGERFLPWLRRFAGQKAGWHLTELLTRSWITLGGFVRAQAIVSLVDAVFIGLGLIILGVPMALALAVLTFLGGFIPIVGAFVAGTLAVVVALVSLGLTKAVIVLAIVIAVQQLEGNILSPLLQSRAMNLHPVIVLVTVTVGGSLFGIVGAFLAVPTAAMIAVFLRYLDDMTALRAGEKTASEIEFATVAGSLSGQYGEEAGRKLRESVAPEPTEEESPEAPKPSTPSTPSTPWRERARGWARKSLSLLRR</sequence>
<evidence type="ECO:0000256" key="3">
    <source>
        <dbReference type="ARBA" id="ARBA00022448"/>
    </source>
</evidence>
<evidence type="ECO:0008006" key="12">
    <source>
        <dbReference type="Google" id="ProtNLM"/>
    </source>
</evidence>